<dbReference type="InterPro" id="IPR052536">
    <property type="entry name" value="ABC-4_Integral_Memb_Prot"/>
</dbReference>
<evidence type="ECO:0000259" key="7">
    <source>
        <dbReference type="Pfam" id="PF02687"/>
    </source>
</evidence>
<dbReference type="Pfam" id="PF02687">
    <property type="entry name" value="FtsX"/>
    <property type="match status" value="1"/>
</dbReference>
<feature type="transmembrane region" description="Helical" evidence="6">
    <location>
        <begin position="17"/>
        <end position="37"/>
    </location>
</feature>
<protein>
    <submittedName>
        <fullName evidence="8">ABC transport system permease protein</fullName>
    </submittedName>
</protein>
<feature type="transmembrane region" description="Helical" evidence="6">
    <location>
        <begin position="105"/>
        <end position="128"/>
    </location>
</feature>
<evidence type="ECO:0000256" key="3">
    <source>
        <dbReference type="ARBA" id="ARBA00022692"/>
    </source>
</evidence>
<dbReference type="PANTHER" id="PTHR46795:SF3">
    <property type="entry name" value="ABC TRANSPORTER PERMEASE"/>
    <property type="match status" value="1"/>
</dbReference>
<dbReference type="PANTHER" id="PTHR46795">
    <property type="entry name" value="ABC TRANSPORTER PERMEASE-RELATED-RELATED"/>
    <property type="match status" value="1"/>
</dbReference>
<keyword evidence="5 6" id="KW-0472">Membrane</keyword>
<keyword evidence="2" id="KW-1003">Cell membrane</keyword>
<feature type="transmembrane region" description="Helical" evidence="6">
    <location>
        <begin position="57"/>
        <end position="84"/>
    </location>
</feature>
<keyword evidence="4 6" id="KW-1133">Transmembrane helix</keyword>
<comment type="subcellular location">
    <subcellularLocation>
        <location evidence="1">Cell membrane</location>
        <topology evidence="1">Multi-pass membrane protein</topology>
    </subcellularLocation>
</comment>
<evidence type="ECO:0000256" key="5">
    <source>
        <dbReference type="ARBA" id="ARBA00023136"/>
    </source>
</evidence>
<keyword evidence="3 6" id="KW-0812">Transmembrane</keyword>
<feature type="transmembrane region" description="Helical" evidence="6">
    <location>
        <begin position="480"/>
        <end position="500"/>
    </location>
</feature>
<feature type="transmembrane region" description="Helical" evidence="6">
    <location>
        <begin position="200"/>
        <end position="219"/>
    </location>
</feature>
<organism evidence="8 9">
    <name type="scientific">Lactobacillus colini</name>
    <dbReference type="NCBI Taxonomy" id="1819254"/>
    <lineage>
        <taxon>Bacteria</taxon>
        <taxon>Bacillati</taxon>
        <taxon>Bacillota</taxon>
        <taxon>Bacilli</taxon>
        <taxon>Lactobacillales</taxon>
        <taxon>Lactobacillaceae</taxon>
        <taxon>Lactobacillus</taxon>
    </lineage>
</organism>
<evidence type="ECO:0000256" key="1">
    <source>
        <dbReference type="ARBA" id="ARBA00004651"/>
    </source>
</evidence>
<keyword evidence="9" id="KW-1185">Reference proteome</keyword>
<feature type="domain" description="ABC3 transporter permease C-terminal" evidence="7">
    <location>
        <begin position="61"/>
        <end position="180"/>
    </location>
</feature>
<reference evidence="8 9" key="1">
    <citation type="submission" date="2021-03" db="EMBL/GenBank/DDBJ databases">
        <title>Genomic Encyclopedia of Type Strains, Phase IV (KMG-IV): sequencing the most valuable type-strain genomes for metagenomic binning, comparative biology and taxonomic classification.</title>
        <authorList>
            <person name="Goeker M."/>
        </authorList>
    </citation>
    <scope>NUCLEOTIDE SEQUENCE [LARGE SCALE GENOMIC DNA]</scope>
    <source>
        <strain evidence="8 9">DSM 101872</strain>
    </source>
</reference>
<dbReference type="EMBL" id="JAGGLU010000006">
    <property type="protein sequence ID" value="MBP2058117.1"/>
    <property type="molecule type" value="Genomic_DNA"/>
</dbReference>
<evidence type="ECO:0000256" key="2">
    <source>
        <dbReference type="ARBA" id="ARBA00022475"/>
    </source>
</evidence>
<evidence type="ECO:0000313" key="9">
    <source>
        <dbReference type="Proteomes" id="UP001519292"/>
    </source>
</evidence>
<feature type="transmembrane region" description="Helical" evidence="6">
    <location>
        <begin position="231"/>
        <end position="257"/>
    </location>
</feature>
<accession>A0ABS4MEK7</accession>
<dbReference type="Proteomes" id="UP001519292">
    <property type="component" value="Unassembled WGS sequence"/>
</dbReference>
<evidence type="ECO:0000256" key="6">
    <source>
        <dbReference type="SAM" id="Phobius"/>
    </source>
</evidence>
<name>A0ABS4MEK7_9LACO</name>
<proteinExistence type="predicted"/>
<sequence length="501" mass="56842">MLWKLSMTGIKSRFKDYLVLFSGLTLAGAIFYMFMTLATNGDFLNDSLPVTSQTIRLAFGIGIVLLILITFIYIVYANSFLLSMRKKDYGMYMILGARTSKIGKLIFVETLLVGLLATLVGILIGIVLAQWVSSVLVSQLGLTLHKFIGFYLPALLWTLVFFTLIFFLAAFWNRRRLVKSKVIDLLHEDQKPIRLHHHPVLKNIEALAGIVLMAGGYWVMTQAMVFKANTIWIAFLTIVIGTFFVFDALFTGVINILSKNRHFKYHKLRSFTIGQLKFRLGDYTRILTVISLLFALALGAITVGLDFVHVTDISLQANYYDVQLYQDTPAVRKQLKKVSVREQTGFDYKQVKNKIYVSKEQLLNNQIKSQEFRIKNGQTEYYTITIKPEELVKNKLPDNASLNGLLALLPMGDNDVKVINQDKFNQLKAQNNHVSLLLVNNFKQNIKNIESLQRAGLPNKPSYELLRTGVKVRQFIEINAIAAGFEFMGFFLGIAFLAMLA</sequence>
<dbReference type="InterPro" id="IPR003838">
    <property type="entry name" value="ABC3_permease_C"/>
</dbReference>
<feature type="transmembrane region" description="Helical" evidence="6">
    <location>
        <begin position="148"/>
        <end position="172"/>
    </location>
</feature>
<gene>
    <name evidence="8" type="ORF">J2Z60_001294</name>
</gene>
<feature type="transmembrane region" description="Helical" evidence="6">
    <location>
        <begin position="286"/>
        <end position="308"/>
    </location>
</feature>
<evidence type="ECO:0000313" key="8">
    <source>
        <dbReference type="EMBL" id="MBP2058117.1"/>
    </source>
</evidence>
<comment type="caution">
    <text evidence="8">The sequence shown here is derived from an EMBL/GenBank/DDBJ whole genome shotgun (WGS) entry which is preliminary data.</text>
</comment>
<evidence type="ECO:0000256" key="4">
    <source>
        <dbReference type="ARBA" id="ARBA00022989"/>
    </source>
</evidence>